<feature type="transmembrane region" description="Helical" evidence="1">
    <location>
        <begin position="22"/>
        <end position="41"/>
    </location>
</feature>
<comment type="caution">
    <text evidence="2">The sequence shown here is derived from an EMBL/GenBank/DDBJ whole genome shotgun (WGS) entry which is preliminary data.</text>
</comment>
<keyword evidence="1" id="KW-0812">Transmembrane</keyword>
<reference evidence="2 3" key="1">
    <citation type="submission" date="2023-11" db="EMBL/GenBank/DDBJ databases">
        <title>Gilvimarinus fulvus sp. nov., isolated from the surface of Kelp.</title>
        <authorList>
            <person name="Sun Y.Y."/>
            <person name="Gong Y."/>
            <person name="Du Z.J."/>
        </authorList>
    </citation>
    <scope>NUCLEOTIDE SEQUENCE [LARGE SCALE GENOMIC DNA]</scope>
    <source>
        <strain evidence="2 3">SDUM040013</strain>
    </source>
</reference>
<evidence type="ECO:0000256" key="1">
    <source>
        <dbReference type="SAM" id="Phobius"/>
    </source>
</evidence>
<sequence length="315" mass="36798">MQMNYAELIEVIESSGNQSFDFSHIFSAILGVIVAFAVIKYKVGISSNLEKLDLLNELIVNVYKNSRKLEAYKNRYIHRLTKSPLERMLVLPLQINIPKKIDYDVSKISYIFVQTDSCPELLKMTDWVRLDRIIGMIENYNTLIDVLTFKDKVHYKIASDEKFNEKLKNSTDIHSDLIELLGEKEAADYLLSTEDVIEGVDFIIYEFESFLSHVEYLAEYNIDLGLIKKYRKVIGIGRTNEEFAKITRDSLKVSYDSLAKLVSLDRNYVKNRVQSYKKRIPTLSDKFSSIDEYQKKIINYKFKCSVKNKFRFSFL</sequence>
<gene>
    <name evidence="2" type="ORF">SCD92_12170</name>
</gene>
<name>A0ABU4S477_9GAMM</name>
<protein>
    <submittedName>
        <fullName evidence="2">Uncharacterized protein</fullName>
    </submittedName>
</protein>
<keyword evidence="1" id="KW-1133">Transmembrane helix</keyword>
<dbReference type="Proteomes" id="UP001273505">
    <property type="component" value="Unassembled WGS sequence"/>
</dbReference>
<evidence type="ECO:0000313" key="2">
    <source>
        <dbReference type="EMBL" id="MDX6850119.1"/>
    </source>
</evidence>
<dbReference type="EMBL" id="JAXAFO010000019">
    <property type="protein sequence ID" value="MDX6850119.1"/>
    <property type="molecule type" value="Genomic_DNA"/>
</dbReference>
<organism evidence="2 3">
    <name type="scientific">Gilvimarinus gilvus</name>
    <dbReference type="NCBI Taxonomy" id="3058038"/>
    <lineage>
        <taxon>Bacteria</taxon>
        <taxon>Pseudomonadati</taxon>
        <taxon>Pseudomonadota</taxon>
        <taxon>Gammaproteobacteria</taxon>
        <taxon>Cellvibrionales</taxon>
        <taxon>Cellvibrionaceae</taxon>
        <taxon>Gilvimarinus</taxon>
    </lineage>
</organism>
<proteinExistence type="predicted"/>
<keyword evidence="3" id="KW-1185">Reference proteome</keyword>
<accession>A0ABU4S477</accession>
<dbReference type="RefSeq" id="WP_302720757.1">
    <property type="nucleotide sequence ID" value="NZ_JAULRU010000215.1"/>
</dbReference>
<evidence type="ECO:0000313" key="3">
    <source>
        <dbReference type="Proteomes" id="UP001273505"/>
    </source>
</evidence>
<keyword evidence="1" id="KW-0472">Membrane</keyword>